<dbReference type="PANTHER" id="PTHR43388:SF1">
    <property type="entry name" value="HYDROGENASE MATURATION FACTOR HOXX"/>
    <property type="match status" value="1"/>
</dbReference>
<evidence type="ECO:0000313" key="3">
    <source>
        <dbReference type="EMBL" id="CAF1638829.1"/>
    </source>
</evidence>
<reference evidence="3" key="1">
    <citation type="submission" date="2021-02" db="EMBL/GenBank/DDBJ databases">
        <authorList>
            <person name="Nowell W R."/>
        </authorList>
    </citation>
    <scope>NUCLEOTIDE SEQUENCE</scope>
</reference>
<dbReference type="Proteomes" id="UP000663855">
    <property type="component" value="Unassembled WGS sequence"/>
</dbReference>
<keyword evidence="1" id="KW-1133">Transmembrane helix</keyword>
<keyword evidence="1" id="KW-0812">Transmembrane</keyword>
<dbReference type="EMBL" id="CAJNOV010004918">
    <property type="protein sequence ID" value="CAF1191525.1"/>
    <property type="molecule type" value="Genomic_DNA"/>
</dbReference>
<dbReference type="Proteomes" id="UP000663834">
    <property type="component" value="Unassembled WGS sequence"/>
</dbReference>
<dbReference type="EMBL" id="CAJOBH010152505">
    <property type="protein sequence ID" value="CAF4851140.1"/>
    <property type="molecule type" value="Genomic_DNA"/>
</dbReference>
<name>A0A816DIB0_9BILA</name>
<dbReference type="OrthoDB" id="5126881at2759"/>
<dbReference type="InterPro" id="IPR047180">
    <property type="entry name" value="HoxX-like"/>
</dbReference>
<comment type="caution">
    <text evidence="3">The sequence shown here is derived from an EMBL/GenBank/DDBJ whole genome shotgun (WGS) entry which is preliminary data.</text>
</comment>
<gene>
    <name evidence="4" type="ORF">BYL167_LOCUS50213</name>
    <name evidence="2" type="ORF">CJN711_LOCUS11540</name>
    <name evidence="3" type="ORF">KQP761_LOCUS27656</name>
</gene>
<organism evidence="3 5">
    <name type="scientific">Rotaria magnacalcarata</name>
    <dbReference type="NCBI Taxonomy" id="392030"/>
    <lineage>
        <taxon>Eukaryota</taxon>
        <taxon>Metazoa</taxon>
        <taxon>Spiralia</taxon>
        <taxon>Gnathifera</taxon>
        <taxon>Rotifera</taxon>
        <taxon>Eurotatoria</taxon>
        <taxon>Bdelloidea</taxon>
        <taxon>Philodinida</taxon>
        <taxon>Philodinidae</taxon>
        <taxon>Rotaria</taxon>
    </lineage>
</organism>
<evidence type="ECO:0000313" key="4">
    <source>
        <dbReference type="EMBL" id="CAF4851140.1"/>
    </source>
</evidence>
<dbReference type="EMBL" id="CAJNOW010015109">
    <property type="protein sequence ID" value="CAF1638829.1"/>
    <property type="molecule type" value="Genomic_DNA"/>
</dbReference>
<dbReference type="AlphaFoldDB" id="A0A816DIB0"/>
<evidence type="ECO:0000313" key="2">
    <source>
        <dbReference type="EMBL" id="CAF1191525.1"/>
    </source>
</evidence>
<accession>A0A816DIB0</accession>
<protein>
    <submittedName>
        <fullName evidence="3">Uncharacterized protein</fullName>
    </submittedName>
</protein>
<dbReference type="Pfam" id="PF00378">
    <property type="entry name" value="ECH_1"/>
    <property type="match status" value="1"/>
</dbReference>
<dbReference type="CDD" id="cd06558">
    <property type="entry name" value="crotonase-like"/>
    <property type="match status" value="1"/>
</dbReference>
<evidence type="ECO:0000256" key="1">
    <source>
        <dbReference type="SAM" id="Phobius"/>
    </source>
</evidence>
<dbReference type="InterPro" id="IPR001753">
    <property type="entry name" value="Enoyl-CoA_hydra/iso"/>
</dbReference>
<dbReference type="InterPro" id="IPR029045">
    <property type="entry name" value="ClpP/crotonase-like_dom_sf"/>
</dbReference>
<dbReference type="SUPFAM" id="SSF52096">
    <property type="entry name" value="ClpP/crotonase"/>
    <property type="match status" value="1"/>
</dbReference>
<dbReference type="PANTHER" id="PTHR43388">
    <property type="entry name" value="HYDROGENASE MATURATION FACTOR HOXX"/>
    <property type="match status" value="1"/>
</dbReference>
<dbReference type="Gene3D" id="3.90.226.10">
    <property type="entry name" value="2-enoyl-CoA Hydratase, Chain A, domain 1"/>
    <property type="match status" value="1"/>
</dbReference>
<keyword evidence="1" id="KW-0472">Membrane</keyword>
<proteinExistence type="predicted"/>
<feature type="transmembrane region" description="Helical" evidence="1">
    <location>
        <begin position="108"/>
        <end position="131"/>
    </location>
</feature>
<evidence type="ECO:0000313" key="5">
    <source>
        <dbReference type="Proteomes" id="UP000663834"/>
    </source>
</evidence>
<sequence length="271" mass="30085">MKRATNNTFKLPSIMLLNRDRLATLPCLTTDFTTVPTNATFNEVYYTQQGNIIFLHFSFYNGAMPTAVSTSSAGSVEAAEDKYDESWANINVIDDVVFKIMSIRNKMIISALQGSAGAGGIMMALAVDYVYANSQVILNPHYHGMGLFGSEYWTYNLLRRVGYKKAYEITESCLPIAAKQAHEIGLIDGILSETASELLDKIQGISNALLSSDQFSDLIQEKTPESDSLFYEKLADCRSSELAKMSENFRDPVYNAARHSFVHKLTPLVTP</sequence>
<dbReference type="Proteomes" id="UP000681967">
    <property type="component" value="Unassembled WGS sequence"/>
</dbReference>